<dbReference type="InterPro" id="IPR036291">
    <property type="entry name" value="NAD(P)-bd_dom_sf"/>
</dbReference>
<dbReference type="SUPFAM" id="SSF51735">
    <property type="entry name" value="NAD(P)-binding Rossmann-fold domains"/>
    <property type="match status" value="1"/>
</dbReference>
<dbReference type="GO" id="GO:0016491">
    <property type="term" value="F:oxidoreductase activity"/>
    <property type="evidence" value="ECO:0007669"/>
    <property type="project" value="UniProtKB-KW"/>
</dbReference>
<feature type="region of interest" description="Disordered" evidence="2">
    <location>
        <begin position="1"/>
        <end position="30"/>
    </location>
</feature>
<reference evidence="4 5" key="1">
    <citation type="submission" date="2017-03" db="EMBL/GenBank/DDBJ databases">
        <title>Genome analysis of strain PAMC 26510.</title>
        <authorList>
            <person name="Oh H.-M."/>
            <person name="Yang J.-A."/>
        </authorList>
    </citation>
    <scope>NUCLEOTIDE SEQUENCE [LARGE SCALE GENOMIC DNA]</scope>
    <source>
        <strain evidence="4 5">PAMC 26510</strain>
    </source>
</reference>
<evidence type="ECO:0000259" key="3">
    <source>
        <dbReference type="Pfam" id="PF01408"/>
    </source>
</evidence>
<organism evidence="4 5">
    <name type="scientific">Caballeronia sordidicola</name>
    <name type="common">Burkholderia sordidicola</name>
    <dbReference type="NCBI Taxonomy" id="196367"/>
    <lineage>
        <taxon>Bacteria</taxon>
        <taxon>Pseudomonadati</taxon>
        <taxon>Pseudomonadota</taxon>
        <taxon>Betaproteobacteria</taxon>
        <taxon>Burkholderiales</taxon>
        <taxon>Burkholderiaceae</taxon>
        <taxon>Caballeronia</taxon>
    </lineage>
</organism>
<evidence type="ECO:0000313" key="5">
    <source>
        <dbReference type="Proteomes" id="UP000194546"/>
    </source>
</evidence>
<dbReference type="AlphaFoldDB" id="A0A242M6Z9"/>
<dbReference type="Proteomes" id="UP000194546">
    <property type="component" value="Unassembled WGS sequence"/>
</dbReference>
<sequence>MSVPNQDHPEERPPFVAASERRASPKDPPLAPGQRVGFAVIGLGRLSLDSILPALASCKLCKLAAVMTGNKEKGRRVAAQYGVLADAVYAYDEWDKLAHNADVQAVYIVTPNGMHHEQVIQAARIGKHVLCEKPLSNTSAEALEMVEACADAGVKLMVAYRLHMSRTIATSRKWCARVNSASSRSLKRTTARCRMTQASGVTKRSSRAAVHCLTSDFTA</sequence>
<evidence type="ECO:0000256" key="1">
    <source>
        <dbReference type="ARBA" id="ARBA00023002"/>
    </source>
</evidence>
<feature type="compositionally biased region" description="Basic and acidic residues" evidence="2">
    <location>
        <begin position="7"/>
        <end position="25"/>
    </location>
</feature>
<dbReference type="PRINTS" id="PR01775">
    <property type="entry name" value="GLFROXRDTASE"/>
</dbReference>
<dbReference type="GO" id="GO:0000166">
    <property type="term" value="F:nucleotide binding"/>
    <property type="evidence" value="ECO:0007669"/>
    <property type="project" value="InterPro"/>
</dbReference>
<feature type="domain" description="Gfo/Idh/MocA-like oxidoreductase N-terminal" evidence="3">
    <location>
        <begin position="37"/>
        <end position="160"/>
    </location>
</feature>
<protein>
    <submittedName>
        <fullName evidence="4">Glucose-fructose oxidoreductase</fullName>
    </submittedName>
</protein>
<dbReference type="EMBL" id="NBTY01000198">
    <property type="protein sequence ID" value="OTP67039.1"/>
    <property type="molecule type" value="Genomic_DNA"/>
</dbReference>
<proteinExistence type="predicted"/>
<dbReference type="InterPro" id="IPR000683">
    <property type="entry name" value="Gfo/Idh/MocA-like_OxRdtase_N"/>
</dbReference>
<dbReference type="PANTHER" id="PTHR43818:SF11">
    <property type="entry name" value="BCDNA.GH03377"/>
    <property type="match status" value="1"/>
</dbReference>
<keyword evidence="1" id="KW-0560">Oxidoreductase</keyword>
<dbReference type="PANTHER" id="PTHR43818">
    <property type="entry name" value="BCDNA.GH03377"/>
    <property type="match status" value="1"/>
</dbReference>
<dbReference type="Gene3D" id="3.30.360.10">
    <property type="entry name" value="Dihydrodipicolinate Reductase, domain 2"/>
    <property type="match status" value="1"/>
</dbReference>
<dbReference type="InterPro" id="IPR050463">
    <property type="entry name" value="Gfo/Idh/MocA_oxidrdct_glycsds"/>
</dbReference>
<dbReference type="Pfam" id="PF01408">
    <property type="entry name" value="GFO_IDH_MocA"/>
    <property type="match status" value="1"/>
</dbReference>
<name>A0A242M6Z9_CABSO</name>
<evidence type="ECO:0000313" key="4">
    <source>
        <dbReference type="EMBL" id="OTP67039.1"/>
    </source>
</evidence>
<dbReference type="RefSeq" id="WP_086383395.1">
    <property type="nucleotide sequence ID" value="NZ_NBTY01000198.1"/>
</dbReference>
<comment type="caution">
    <text evidence="4">The sequence shown here is derived from an EMBL/GenBank/DDBJ whole genome shotgun (WGS) entry which is preliminary data.</text>
</comment>
<accession>A0A242M6Z9</accession>
<evidence type="ECO:0000256" key="2">
    <source>
        <dbReference type="SAM" id="MobiDB-lite"/>
    </source>
</evidence>
<gene>
    <name evidence="4" type="ORF">PAMC26510_31840</name>
</gene>
<dbReference type="Gene3D" id="3.40.50.720">
    <property type="entry name" value="NAD(P)-binding Rossmann-like Domain"/>
    <property type="match status" value="1"/>
</dbReference>
<dbReference type="InterPro" id="IPR008354">
    <property type="entry name" value="Glc-Fru_OxRdtase_bac"/>
</dbReference>